<organism evidence="8 9">
    <name type="scientific">Aspergillus oryzae</name>
    <name type="common">Yellow koji mold</name>
    <dbReference type="NCBI Taxonomy" id="5062"/>
    <lineage>
        <taxon>Eukaryota</taxon>
        <taxon>Fungi</taxon>
        <taxon>Dikarya</taxon>
        <taxon>Ascomycota</taxon>
        <taxon>Pezizomycotina</taxon>
        <taxon>Eurotiomycetes</taxon>
        <taxon>Eurotiomycetidae</taxon>
        <taxon>Eurotiales</taxon>
        <taxon>Aspergillaceae</taxon>
        <taxon>Aspergillus</taxon>
        <taxon>Aspergillus subgen. Circumdati</taxon>
    </lineage>
</organism>
<evidence type="ECO:0000256" key="1">
    <source>
        <dbReference type="ARBA" id="ARBA00022723"/>
    </source>
</evidence>
<dbReference type="PANTHER" id="PTHR36206">
    <property type="entry name" value="ASPERCRYPTIN BIOSYNTHESIS CLUSTER-SPECIFIC TRANSCRIPTION REGULATOR ATNN-RELATED"/>
    <property type="match status" value="1"/>
</dbReference>
<evidence type="ECO:0000256" key="4">
    <source>
        <dbReference type="ARBA" id="ARBA00023125"/>
    </source>
</evidence>
<dbReference type="GO" id="GO:0000981">
    <property type="term" value="F:DNA-binding transcription factor activity, RNA polymerase II-specific"/>
    <property type="evidence" value="ECO:0007669"/>
    <property type="project" value="InterPro"/>
</dbReference>
<evidence type="ECO:0000256" key="6">
    <source>
        <dbReference type="ARBA" id="ARBA00023242"/>
    </source>
</evidence>
<evidence type="ECO:0000313" key="9">
    <source>
        <dbReference type="Proteomes" id="UP001165205"/>
    </source>
</evidence>
<dbReference type="Pfam" id="PF11951">
    <property type="entry name" value="Fungal_trans_2"/>
    <property type="match status" value="1"/>
</dbReference>
<dbReference type="Gene3D" id="4.10.240.10">
    <property type="entry name" value="Zn(2)-C6 fungal-type DNA-binding domain"/>
    <property type="match status" value="1"/>
</dbReference>
<comment type="caution">
    <text evidence="8">The sequence shown here is derived from an EMBL/GenBank/DDBJ whole genome shotgun (WGS) entry which is preliminary data.</text>
</comment>
<proteinExistence type="predicted"/>
<keyword evidence="6" id="KW-0539">Nucleus</keyword>
<dbReference type="InterPro" id="IPR058664">
    <property type="entry name" value="ARB_00930-like_C"/>
</dbReference>
<feature type="domain" description="Beta-lactamase-like ARB-00930-like C-terminal" evidence="7">
    <location>
        <begin position="802"/>
        <end position="947"/>
    </location>
</feature>
<keyword evidence="3" id="KW-0805">Transcription regulation</keyword>
<name>A0AAN4YE73_ASPOZ</name>
<keyword evidence="4" id="KW-0238">DNA-binding</keyword>
<dbReference type="CDD" id="cd00067">
    <property type="entry name" value="GAL4"/>
    <property type="match status" value="1"/>
</dbReference>
<dbReference type="SUPFAM" id="SSF57701">
    <property type="entry name" value="Zn2/Cys6 DNA-binding domain"/>
    <property type="match status" value="1"/>
</dbReference>
<dbReference type="Pfam" id="PF26335">
    <property type="entry name" value="ARB_00930_C"/>
    <property type="match status" value="1"/>
</dbReference>
<sequence>MSHLPVSYSEDQSSPWRLANAQRHRARRIKCDETPESCHNCTSTGRKCEYDIQRLPRRLPGKRSTVGSIVRSTNIADGFRWKITSDERLCFSFFQHRSLPTITGYFDSPLWQRLVLQMSQVDQAVYHAVVAFSAIHADYEARGNPLAIQNLDNSWQRFAIDQCGRAYALLIARSASQDPNLQQVTLVCCMLFVLSELIRGYYDLAFTHLRNGLQILKNAGCHRLSDACPTHTSTIEQSLVDTFSHLDMQSAYFGVGGPVLPMQLGLSRCESDEDDVKAFQHVCEARRALDRLMGAVFQFHTSISPLSPIEISVKYGYLSTRQFDLSSQLRHFSRAFDPLSKSVSAHCGSKEKRGMDIIYLHQFSLSIILETCLLDRTKEVLNYYTPAFEKIVTLAEAITASFTERPSILLHMGVIAPLFFVSTKCSEREVRWRAIRALQSWPHREGTWDSSLVARIAIETIKAEEQTVKDKGQASRVSHAFTTLSSEDQSYGEMVYTLDDGGEVQSHSCPLQTPLYPPPRNLLSRQDVKSASKSLSQTIEEALTTGITDLGSLPLNTTTFAVKVFSSHTEDSIYEYIYTSPTYSPKPGAGAEKTALDSVYRVASISKLITVLTLLAHDGYTHWNHPITDFIPELDILARNQSSRLQWREVTLGDLAAQLSGVPHDFPAKDIPICSQGEAVNGANPCDREGASLSGSSALNLSSTLARHWLIPLSHTTSFKTSVGAPWEIFRYELPNRPNHVIDVYSKSGNLGAYADIIALIPEYDIGFSITAADLPTNPLINVWGLADLIIDRLSPAFDKAAQQEANATYAGTYKVQGGNSTTDSYVAIATDHYKPGLQVAEWVSNGVDFLQSLAALSGFEGLAVRLYPTGIEETVPGESSKRVFFRSTFDYDTSGQSKGVISACQSWLNVDGSRIGNIGVDEWVFTLENGQASSAEPRILRKRLRRL</sequence>
<reference evidence="8" key="1">
    <citation type="submission" date="2023-04" db="EMBL/GenBank/DDBJ databases">
        <title>Aspergillus oryzae NBRC 4228.</title>
        <authorList>
            <person name="Ichikawa N."/>
            <person name="Sato H."/>
            <person name="Tonouchi N."/>
        </authorList>
    </citation>
    <scope>NUCLEOTIDE SEQUENCE</scope>
    <source>
        <strain evidence="8">NBRC 4228</strain>
    </source>
</reference>
<evidence type="ECO:0000259" key="7">
    <source>
        <dbReference type="Pfam" id="PF26335"/>
    </source>
</evidence>
<dbReference type="Gene3D" id="3.40.710.10">
    <property type="entry name" value="DD-peptidase/beta-lactamase superfamily"/>
    <property type="match status" value="1"/>
</dbReference>
<gene>
    <name evidence="8" type="ORF">Aory04_000188600</name>
</gene>
<accession>A0AAN4YE73</accession>
<keyword evidence="2" id="KW-0862">Zinc</keyword>
<dbReference type="AlphaFoldDB" id="A0AAN4YE73"/>
<protein>
    <submittedName>
        <fullName evidence="8">Unnamed protein product</fullName>
    </submittedName>
</protein>
<dbReference type="GO" id="GO:0003677">
    <property type="term" value="F:DNA binding"/>
    <property type="evidence" value="ECO:0007669"/>
    <property type="project" value="UniProtKB-KW"/>
</dbReference>
<dbReference type="SUPFAM" id="SSF56601">
    <property type="entry name" value="beta-lactamase/transpeptidase-like"/>
    <property type="match status" value="1"/>
</dbReference>
<dbReference type="InterPro" id="IPR012338">
    <property type="entry name" value="Beta-lactam/transpept-like"/>
</dbReference>
<dbReference type="GO" id="GO:0008270">
    <property type="term" value="F:zinc ion binding"/>
    <property type="evidence" value="ECO:0007669"/>
    <property type="project" value="InterPro"/>
</dbReference>
<dbReference type="InterPro" id="IPR001138">
    <property type="entry name" value="Zn2Cys6_DnaBD"/>
</dbReference>
<dbReference type="GO" id="GO:0009893">
    <property type="term" value="P:positive regulation of metabolic process"/>
    <property type="evidence" value="ECO:0007669"/>
    <property type="project" value="UniProtKB-ARBA"/>
</dbReference>
<dbReference type="PANTHER" id="PTHR36206:SF16">
    <property type="entry name" value="TRANSCRIPTION FACTOR DOMAIN-CONTAINING PROTEIN-RELATED"/>
    <property type="match status" value="1"/>
</dbReference>
<keyword evidence="5" id="KW-0804">Transcription</keyword>
<evidence type="ECO:0000256" key="3">
    <source>
        <dbReference type="ARBA" id="ARBA00023015"/>
    </source>
</evidence>
<dbReference type="EMBL" id="BSYA01000013">
    <property type="protein sequence ID" value="GMG24695.1"/>
    <property type="molecule type" value="Genomic_DNA"/>
</dbReference>
<evidence type="ECO:0000256" key="5">
    <source>
        <dbReference type="ARBA" id="ARBA00023163"/>
    </source>
</evidence>
<dbReference type="InterPro" id="IPR036864">
    <property type="entry name" value="Zn2-C6_fun-type_DNA-bd_sf"/>
</dbReference>
<evidence type="ECO:0000256" key="2">
    <source>
        <dbReference type="ARBA" id="ARBA00022833"/>
    </source>
</evidence>
<dbReference type="Proteomes" id="UP001165205">
    <property type="component" value="Unassembled WGS sequence"/>
</dbReference>
<evidence type="ECO:0000313" key="8">
    <source>
        <dbReference type="EMBL" id="GMG24695.1"/>
    </source>
</evidence>
<keyword evidence="1" id="KW-0479">Metal-binding</keyword>
<dbReference type="InterPro" id="IPR021858">
    <property type="entry name" value="Fun_TF"/>
</dbReference>
<dbReference type="InterPro" id="IPR052360">
    <property type="entry name" value="Transcr_Regulatory_Proteins"/>
</dbReference>